<keyword evidence="1" id="KW-0732">Signal</keyword>
<dbReference type="Proteomes" id="UP000799753">
    <property type="component" value="Unassembled WGS sequence"/>
</dbReference>
<evidence type="ECO:0000313" key="2">
    <source>
        <dbReference type="EMBL" id="KAF2644457.1"/>
    </source>
</evidence>
<keyword evidence="3" id="KW-1185">Reference proteome</keyword>
<accession>A0A6A6SB67</accession>
<dbReference type="EMBL" id="MU006778">
    <property type="protein sequence ID" value="KAF2644457.1"/>
    <property type="molecule type" value="Genomic_DNA"/>
</dbReference>
<evidence type="ECO:0000256" key="1">
    <source>
        <dbReference type="SAM" id="SignalP"/>
    </source>
</evidence>
<proteinExistence type="predicted"/>
<gene>
    <name evidence="2" type="ORF">P280DRAFT_171872</name>
</gene>
<sequence>MGRRGVLAGWVRAALACGCWAGSDDVRGAAIGRGSTSRALVDDVAGRCVWRSGRGSAGVCVVGDSLGANTYLVASERHGCGEAWTGRRRGCVVVRVVSGAAAGGGRRASRGSWEGSWEGEFAAVDGECLCVQ</sequence>
<name>A0A6A6SB67_9PLEO</name>
<dbReference type="AlphaFoldDB" id="A0A6A6SB67"/>
<organism evidence="2 3">
    <name type="scientific">Massarina eburnea CBS 473.64</name>
    <dbReference type="NCBI Taxonomy" id="1395130"/>
    <lineage>
        <taxon>Eukaryota</taxon>
        <taxon>Fungi</taxon>
        <taxon>Dikarya</taxon>
        <taxon>Ascomycota</taxon>
        <taxon>Pezizomycotina</taxon>
        <taxon>Dothideomycetes</taxon>
        <taxon>Pleosporomycetidae</taxon>
        <taxon>Pleosporales</taxon>
        <taxon>Massarineae</taxon>
        <taxon>Massarinaceae</taxon>
        <taxon>Massarina</taxon>
    </lineage>
</organism>
<feature type="chain" id="PRO_5025549539" evidence="1">
    <location>
        <begin position="22"/>
        <end position="132"/>
    </location>
</feature>
<reference evidence="2" key="1">
    <citation type="journal article" date="2020" name="Stud. Mycol.">
        <title>101 Dothideomycetes genomes: a test case for predicting lifestyles and emergence of pathogens.</title>
        <authorList>
            <person name="Haridas S."/>
            <person name="Albert R."/>
            <person name="Binder M."/>
            <person name="Bloem J."/>
            <person name="Labutti K."/>
            <person name="Salamov A."/>
            <person name="Andreopoulos B."/>
            <person name="Baker S."/>
            <person name="Barry K."/>
            <person name="Bills G."/>
            <person name="Bluhm B."/>
            <person name="Cannon C."/>
            <person name="Castanera R."/>
            <person name="Culley D."/>
            <person name="Daum C."/>
            <person name="Ezra D."/>
            <person name="Gonzalez J."/>
            <person name="Henrissat B."/>
            <person name="Kuo A."/>
            <person name="Liang C."/>
            <person name="Lipzen A."/>
            <person name="Lutzoni F."/>
            <person name="Magnuson J."/>
            <person name="Mondo S."/>
            <person name="Nolan M."/>
            <person name="Ohm R."/>
            <person name="Pangilinan J."/>
            <person name="Park H.-J."/>
            <person name="Ramirez L."/>
            <person name="Alfaro M."/>
            <person name="Sun H."/>
            <person name="Tritt A."/>
            <person name="Yoshinaga Y."/>
            <person name="Zwiers L.-H."/>
            <person name="Turgeon B."/>
            <person name="Goodwin S."/>
            <person name="Spatafora J."/>
            <person name="Crous P."/>
            <person name="Grigoriev I."/>
        </authorList>
    </citation>
    <scope>NUCLEOTIDE SEQUENCE</scope>
    <source>
        <strain evidence="2">CBS 473.64</strain>
    </source>
</reference>
<evidence type="ECO:0000313" key="3">
    <source>
        <dbReference type="Proteomes" id="UP000799753"/>
    </source>
</evidence>
<feature type="signal peptide" evidence="1">
    <location>
        <begin position="1"/>
        <end position="21"/>
    </location>
</feature>
<protein>
    <submittedName>
        <fullName evidence="2">Uncharacterized protein</fullName>
    </submittedName>
</protein>